<accession>A0ABR4HFK9</accession>
<dbReference type="PANTHER" id="PTHR14625">
    <property type="entry name" value="MICROCEPHALIN"/>
    <property type="match status" value="1"/>
</dbReference>
<organism evidence="3 4">
    <name type="scientific">Aspergillus granulosus</name>
    <dbReference type="NCBI Taxonomy" id="176169"/>
    <lineage>
        <taxon>Eukaryota</taxon>
        <taxon>Fungi</taxon>
        <taxon>Dikarya</taxon>
        <taxon>Ascomycota</taxon>
        <taxon>Pezizomycotina</taxon>
        <taxon>Eurotiomycetes</taxon>
        <taxon>Eurotiomycetidae</taxon>
        <taxon>Eurotiales</taxon>
        <taxon>Aspergillaceae</taxon>
        <taxon>Aspergillus</taxon>
        <taxon>Aspergillus subgen. Nidulantes</taxon>
    </lineage>
</organism>
<protein>
    <recommendedName>
        <fullName evidence="2">BRCT domain-containing protein</fullName>
    </recommendedName>
</protein>
<evidence type="ECO:0000313" key="3">
    <source>
        <dbReference type="EMBL" id="KAL2814267.1"/>
    </source>
</evidence>
<dbReference type="InterPro" id="IPR022047">
    <property type="entry name" value="Microcephalin-like"/>
</dbReference>
<evidence type="ECO:0000256" key="1">
    <source>
        <dbReference type="SAM" id="MobiDB-lite"/>
    </source>
</evidence>
<feature type="compositionally biased region" description="Low complexity" evidence="1">
    <location>
        <begin position="21"/>
        <end position="38"/>
    </location>
</feature>
<feature type="compositionally biased region" description="Basic and acidic residues" evidence="1">
    <location>
        <begin position="1299"/>
        <end position="1316"/>
    </location>
</feature>
<reference evidence="3 4" key="1">
    <citation type="submission" date="2024-07" db="EMBL/GenBank/DDBJ databases">
        <title>Section-level genome sequencing and comparative genomics of Aspergillus sections Usti and Cavernicolus.</title>
        <authorList>
            <consortium name="Lawrence Berkeley National Laboratory"/>
            <person name="Nybo J.L."/>
            <person name="Vesth T.C."/>
            <person name="Theobald S."/>
            <person name="Frisvad J.C."/>
            <person name="Larsen T.O."/>
            <person name="Kjaerboelling I."/>
            <person name="Rothschild-Mancinelli K."/>
            <person name="Lyhne E.K."/>
            <person name="Kogle M.E."/>
            <person name="Barry K."/>
            <person name="Clum A."/>
            <person name="Na H."/>
            <person name="Ledsgaard L."/>
            <person name="Lin J."/>
            <person name="Lipzen A."/>
            <person name="Kuo A."/>
            <person name="Riley R."/>
            <person name="Mondo S."/>
            <person name="Labutti K."/>
            <person name="Haridas S."/>
            <person name="Pangalinan J."/>
            <person name="Salamov A.A."/>
            <person name="Simmons B.A."/>
            <person name="Magnuson J.K."/>
            <person name="Chen J."/>
            <person name="Drula E."/>
            <person name="Henrissat B."/>
            <person name="Wiebenga A."/>
            <person name="Lubbers R.J."/>
            <person name="Gomes A.C."/>
            <person name="Makela M.R."/>
            <person name="Stajich J."/>
            <person name="Grigoriev I.V."/>
            <person name="Mortensen U.H."/>
            <person name="De Vries R.P."/>
            <person name="Baker S.E."/>
            <person name="Andersen M.R."/>
        </authorList>
    </citation>
    <scope>NUCLEOTIDE SEQUENCE [LARGE SCALE GENOMIC DNA]</scope>
    <source>
        <strain evidence="3 4">CBS 588.65</strain>
    </source>
</reference>
<comment type="caution">
    <text evidence="3">The sequence shown here is derived from an EMBL/GenBank/DDBJ whole genome shotgun (WGS) entry which is preliminary data.</text>
</comment>
<evidence type="ECO:0000313" key="4">
    <source>
        <dbReference type="Proteomes" id="UP001610334"/>
    </source>
</evidence>
<feature type="compositionally biased region" description="Basic and acidic residues" evidence="1">
    <location>
        <begin position="167"/>
        <end position="179"/>
    </location>
</feature>
<feature type="region of interest" description="Disordered" evidence="1">
    <location>
        <begin position="895"/>
        <end position="919"/>
    </location>
</feature>
<dbReference type="PANTHER" id="PTHR14625:SF3">
    <property type="entry name" value="MICROCEPHALIN"/>
    <property type="match status" value="1"/>
</dbReference>
<feature type="compositionally biased region" description="Acidic residues" evidence="1">
    <location>
        <begin position="549"/>
        <end position="565"/>
    </location>
</feature>
<proteinExistence type="predicted"/>
<feature type="region of interest" description="Disordered" evidence="1">
    <location>
        <begin position="1359"/>
        <end position="1382"/>
    </location>
</feature>
<feature type="compositionally biased region" description="Acidic residues" evidence="1">
    <location>
        <begin position="62"/>
        <end position="73"/>
    </location>
</feature>
<feature type="region of interest" description="Disordered" evidence="1">
    <location>
        <begin position="1050"/>
        <end position="1122"/>
    </location>
</feature>
<feature type="compositionally biased region" description="Polar residues" evidence="1">
    <location>
        <begin position="1359"/>
        <end position="1368"/>
    </location>
</feature>
<gene>
    <name evidence="3" type="ORF">BJX63DRAFT_392591</name>
</gene>
<feature type="domain" description="BRCT" evidence="2">
    <location>
        <begin position="1192"/>
        <end position="1239"/>
    </location>
</feature>
<feature type="compositionally biased region" description="Acidic residues" evidence="1">
    <location>
        <begin position="110"/>
        <end position="123"/>
    </location>
</feature>
<keyword evidence="4" id="KW-1185">Reference proteome</keyword>
<feature type="compositionally biased region" description="Basic and acidic residues" evidence="1">
    <location>
        <begin position="951"/>
        <end position="962"/>
    </location>
</feature>
<feature type="compositionally biased region" description="Basic and acidic residues" evidence="1">
    <location>
        <begin position="708"/>
        <end position="717"/>
    </location>
</feature>
<feature type="compositionally biased region" description="Low complexity" evidence="1">
    <location>
        <begin position="585"/>
        <end position="595"/>
    </location>
</feature>
<evidence type="ECO:0000259" key="2">
    <source>
        <dbReference type="PROSITE" id="PS50172"/>
    </source>
</evidence>
<feature type="compositionally biased region" description="Acidic residues" evidence="1">
    <location>
        <begin position="935"/>
        <end position="949"/>
    </location>
</feature>
<dbReference type="Gene3D" id="3.40.50.10190">
    <property type="entry name" value="BRCT domain"/>
    <property type="match status" value="1"/>
</dbReference>
<feature type="compositionally biased region" description="Polar residues" evidence="1">
    <location>
        <begin position="1263"/>
        <end position="1280"/>
    </location>
</feature>
<feature type="region of interest" description="Disordered" evidence="1">
    <location>
        <begin position="1246"/>
        <end position="1322"/>
    </location>
</feature>
<feature type="compositionally biased region" description="Low complexity" evidence="1">
    <location>
        <begin position="472"/>
        <end position="482"/>
    </location>
</feature>
<dbReference type="Proteomes" id="UP001610334">
    <property type="component" value="Unassembled WGS sequence"/>
</dbReference>
<feature type="region of interest" description="Disordered" evidence="1">
    <location>
        <begin position="805"/>
        <end position="851"/>
    </location>
</feature>
<feature type="region of interest" description="Disordered" evidence="1">
    <location>
        <begin position="323"/>
        <end position="734"/>
    </location>
</feature>
<feature type="compositionally biased region" description="Polar residues" evidence="1">
    <location>
        <begin position="503"/>
        <end position="515"/>
    </location>
</feature>
<feature type="compositionally biased region" description="Acidic residues" evidence="1">
    <location>
        <begin position="225"/>
        <end position="237"/>
    </location>
</feature>
<sequence length="1406" mass="153175">MARAAVIPASPPKRATRGRVKGTSTKASTATASKQAGKVTKAASATDARRKNVRTLTTLQDSESEEETDDELGVIDNKGRGKGTTGATKGKPTSSATTGRGRPKAAAAEVESESEDDEVDELAQSDAPKKRAGRKPKATTKEGAGKATTTTSRPRGRPKGTTVKTKAPTEEDILKENTRRNAQSGDSDDLSSSQGPAEIFIKTGSTMIRDPAKKKKKTVTFQELSESDVSETEEEANEPTLPTRRRRGTIVAKDQDGFGAKPVRKAPAASTRGRKPAAAKKGGAKPLSPKKATQVAKAISSYASSDGEDELNGAKDAIKLVVHSPQKHEVKSALDSPVRRINFTPSKPSKALDENGEPNLPPPKMFDFGESQFMSSPARRPPPSPFHFTLKETPKRSRLSFRDSTQPLARPESPQAQNSPLRLSPRKANLGTPARGSLFLPDGNGVPVQPNFTPARDSPLKTSPKKGIFGASFSSSQQPQQQAPTPFKTSLLMSPPKKVVTPFKSSISRVQSSLGKETRVQDDSDDETVSMYDQSPLQTQNLGGPIGSEAEEEEREDEASSEEYDAGISHQEQFASVENDEYSEVEAAQSDSVVSSEDEECENFPEDEVAPLRVEDLPQGEENLNSHAEGVEDDLEILIDEDDVEEENDEPTPKDTYAEPLSQEEEPDAQDVATDLQEEPVVEESAGRNSTFKFTPFEGLEDVFTESPMKKSLHEENTLSDAGAGDDPTPSEDEELAELEMSIYYEDHQKETMLLEAVEEELMSSGPVQPYEVEEVADTPFVNFLLAHWAPALPLADVLEDPVSGAVETGSRSPDVPPESRHATPARSVHEPLSKHSTPIYSKEETRSVPNRGPRFTLLAEQLSQWKASSPARTEDIRPRRRGVFSLAGRRSDVSSVTPRAHNTDIFGNAPTFPRTTPRNQIFTAPIPVASPEIHEDEEEPVIDEEAEPETPMRDPLGEIPHETPSGPAVFDEDIRHQPQQDDAIVDYPALIDPEGEKENEVILSPAPATPVENPPLSMQTFHTVSKIPLKPEGEVSPLKICRKRGRSLSITSPVRSSPRLRNFVLPPPGQLVPDSPPRKSPRLQEGSIRNQARASLSRPAEPQRSRSRTPARSTSPSKTPRKQVAAYNYCLRGAVVYVDVHTTEGEDASGLFVEALQEMGARCIKNWSWNPRTSLSPEETAEPKEARVGITHVVFKDGGVRTLEKVRAAAGLVKCVGVGWVLDCESANKWLDETPYAVDSSIIPRGGAKRRKSMEPRALANVNGTLVKNNAPSTTSTNRRQSEAARNASRSTTPAPRSNDRSTPETTTRKNEPDYKFWQTPRTPSAAALGFNMDSIGMSPATPFYLSQRSKLVQQTCPPKQTRQGLFSKSGPEDEEASQRLKARLEAARRKSLAFKPTVGSPLVE</sequence>
<feature type="compositionally biased region" description="Low complexity" evidence="1">
    <location>
        <begin position="279"/>
        <end position="292"/>
    </location>
</feature>
<feature type="compositionally biased region" description="Low complexity" evidence="1">
    <location>
        <begin position="1109"/>
        <end position="1119"/>
    </location>
</feature>
<dbReference type="CDD" id="cd17716">
    <property type="entry name" value="BRCT_microcephalin_rpt1"/>
    <property type="match status" value="1"/>
</dbReference>
<dbReference type="InterPro" id="IPR001357">
    <property type="entry name" value="BRCT_dom"/>
</dbReference>
<feature type="region of interest" description="Disordered" evidence="1">
    <location>
        <begin position="934"/>
        <end position="972"/>
    </location>
</feature>
<dbReference type="EMBL" id="JBFXLT010000034">
    <property type="protein sequence ID" value="KAL2814267.1"/>
    <property type="molecule type" value="Genomic_DNA"/>
</dbReference>
<dbReference type="InterPro" id="IPR036420">
    <property type="entry name" value="BRCT_dom_sf"/>
</dbReference>
<feature type="compositionally biased region" description="Acidic residues" evidence="1">
    <location>
        <begin position="631"/>
        <end position="650"/>
    </location>
</feature>
<feature type="compositionally biased region" description="Polar residues" evidence="1">
    <location>
        <begin position="483"/>
        <end position="492"/>
    </location>
</feature>
<feature type="compositionally biased region" description="Acidic residues" evidence="1">
    <location>
        <begin position="596"/>
        <end position="609"/>
    </location>
</feature>
<feature type="compositionally biased region" description="Polar residues" evidence="1">
    <location>
        <begin position="531"/>
        <end position="542"/>
    </location>
</feature>
<dbReference type="PROSITE" id="PS50172">
    <property type="entry name" value="BRCT"/>
    <property type="match status" value="1"/>
</dbReference>
<feature type="compositionally biased region" description="Basic and acidic residues" evidence="1">
    <location>
        <begin position="818"/>
        <end position="834"/>
    </location>
</feature>
<name>A0ABR4HFK9_9EURO</name>
<feature type="region of interest" description="Disordered" evidence="1">
    <location>
        <begin position="1"/>
        <end position="310"/>
    </location>
</feature>
<dbReference type="SUPFAM" id="SSF52113">
    <property type="entry name" value="BRCT domain"/>
    <property type="match status" value="1"/>
</dbReference>